<reference evidence="2" key="1">
    <citation type="submission" date="2022-10" db="EMBL/GenBank/DDBJ databases">
        <title>Genome assembly of Pristionchus species.</title>
        <authorList>
            <person name="Yoshida K."/>
            <person name="Sommer R.J."/>
        </authorList>
    </citation>
    <scope>NUCLEOTIDE SEQUENCE [LARGE SCALE GENOMIC DNA]</scope>
    <source>
        <strain evidence="2">RS5460</strain>
    </source>
</reference>
<evidence type="ECO:0000313" key="2">
    <source>
        <dbReference type="Proteomes" id="UP001328107"/>
    </source>
</evidence>
<evidence type="ECO:0000313" key="1">
    <source>
        <dbReference type="EMBL" id="GMR44489.1"/>
    </source>
</evidence>
<dbReference type="Proteomes" id="UP001328107">
    <property type="component" value="Unassembled WGS sequence"/>
</dbReference>
<keyword evidence="2" id="KW-1185">Reference proteome</keyword>
<proteinExistence type="predicted"/>
<gene>
    <name evidence="1" type="ORF">PMAYCL1PPCAC_14684</name>
</gene>
<name>A0AAN4ZS92_9BILA</name>
<dbReference type="EMBL" id="BTRK01000003">
    <property type="protein sequence ID" value="GMR44489.1"/>
    <property type="molecule type" value="Genomic_DNA"/>
</dbReference>
<accession>A0AAN4ZS92</accession>
<dbReference type="AlphaFoldDB" id="A0AAN4ZS92"/>
<sequence>MSSILPHDNSMEVDHYNDVRKKIDLEGEQKILRESNEDAYLEKLLSKAESLQEKANAAYSNYKVEK</sequence>
<protein>
    <submittedName>
        <fullName evidence="1">Uncharacterized protein</fullName>
    </submittedName>
</protein>
<feature type="non-terminal residue" evidence="1">
    <location>
        <position position="66"/>
    </location>
</feature>
<organism evidence="1 2">
    <name type="scientific">Pristionchus mayeri</name>
    <dbReference type="NCBI Taxonomy" id="1317129"/>
    <lineage>
        <taxon>Eukaryota</taxon>
        <taxon>Metazoa</taxon>
        <taxon>Ecdysozoa</taxon>
        <taxon>Nematoda</taxon>
        <taxon>Chromadorea</taxon>
        <taxon>Rhabditida</taxon>
        <taxon>Rhabditina</taxon>
        <taxon>Diplogasteromorpha</taxon>
        <taxon>Diplogasteroidea</taxon>
        <taxon>Neodiplogasteridae</taxon>
        <taxon>Pristionchus</taxon>
    </lineage>
</organism>
<comment type="caution">
    <text evidence="1">The sequence shown here is derived from an EMBL/GenBank/DDBJ whole genome shotgun (WGS) entry which is preliminary data.</text>
</comment>